<evidence type="ECO:0000313" key="3">
    <source>
        <dbReference type="EMBL" id="RXH54109.1"/>
    </source>
</evidence>
<feature type="domain" description="Glucose-methanol-choline oxidoreductase N-terminal" evidence="2">
    <location>
        <begin position="351"/>
        <end position="365"/>
    </location>
</feature>
<dbReference type="PANTHER" id="PTHR11552">
    <property type="entry name" value="GLUCOSE-METHANOL-CHOLINE GMC OXIDOREDUCTASE"/>
    <property type="match status" value="1"/>
</dbReference>
<name>A0A4Q0SXC9_9BACT</name>
<keyword evidence="4" id="KW-1185">Reference proteome</keyword>
<dbReference type="InterPro" id="IPR007867">
    <property type="entry name" value="GMC_OxRtase_C"/>
</dbReference>
<dbReference type="SUPFAM" id="SSF54373">
    <property type="entry name" value="FAD-linked reductases, C-terminal domain"/>
    <property type="match status" value="1"/>
</dbReference>
<dbReference type="EMBL" id="RDSM01000005">
    <property type="protein sequence ID" value="RXH54109.1"/>
    <property type="molecule type" value="Genomic_DNA"/>
</dbReference>
<dbReference type="Proteomes" id="UP000289437">
    <property type="component" value="Unassembled WGS sequence"/>
</dbReference>
<comment type="caution">
    <text evidence="3">The sequence shown here is derived from an EMBL/GenBank/DDBJ whole genome shotgun (WGS) entry which is preliminary data.</text>
</comment>
<comment type="similarity">
    <text evidence="1">Belongs to the GMC oxidoreductase family.</text>
</comment>
<evidence type="ECO:0000259" key="2">
    <source>
        <dbReference type="PROSITE" id="PS00624"/>
    </source>
</evidence>
<gene>
    <name evidence="3" type="ORF">GRAN_4760</name>
</gene>
<dbReference type="Pfam" id="PF00732">
    <property type="entry name" value="GMC_oxred_N"/>
    <property type="match status" value="1"/>
</dbReference>
<dbReference type="Pfam" id="PF05199">
    <property type="entry name" value="GMC_oxred_C"/>
    <property type="match status" value="1"/>
</dbReference>
<dbReference type="Gene3D" id="3.30.560.10">
    <property type="entry name" value="Glucose Oxidase, domain 3"/>
    <property type="match status" value="1"/>
</dbReference>
<dbReference type="InterPro" id="IPR012132">
    <property type="entry name" value="GMC_OxRdtase"/>
</dbReference>
<evidence type="ECO:0000313" key="4">
    <source>
        <dbReference type="Proteomes" id="UP000289437"/>
    </source>
</evidence>
<dbReference type="PROSITE" id="PS00624">
    <property type="entry name" value="GMC_OXRED_2"/>
    <property type="match status" value="1"/>
</dbReference>
<proteinExistence type="inferred from homology"/>
<organism evidence="3 4">
    <name type="scientific">Granulicella sibirica</name>
    <dbReference type="NCBI Taxonomy" id="2479048"/>
    <lineage>
        <taxon>Bacteria</taxon>
        <taxon>Pseudomonadati</taxon>
        <taxon>Acidobacteriota</taxon>
        <taxon>Terriglobia</taxon>
        <taxon>Terriglobales</taxon>
        <taxon>Acidobacteriaceae</taxon>
        <taxon>Granulicella</taxon>
    </lineage>
</organism>
<dbReference type="PIRSF" id="PIRSF000137">
    <property type="entry name" value="Alcohol_oxidase"/>
    <property type="match status" value="1"/>
</dbReference>
<dbReference type="SUPFAM" id="SSF51905">
    <property type="entry name" value="FAD/NAD(P)-binding domain"/>
    <property type="match status" value="1"/>
</dbReference>
<dbReference type="AlphaFoldDB" id="A0A4Q0SXC9"/>
<dbReference type="PANTHER" id="PTHR11552:SF213">
    <property type="entry name" value="DEHYDROGENASE, PUTATIVE-RELATED"/>
    <property type="match status" value="1"/>
</dbReference>
<dbReference type="GO" id="GO:0016614">
    <property type="term" value="F:oxidoreductase activity, acting on CH-OH group of donors"/>
    <property type="evidence" value="ECO:0007669"/>
    <property type="project" value="InterPro"/>
</dbReference>
<dbReference type="Gene3D" id="3.50.50.60">
    <property type="entry name" value="FAD/NAD(P)-binding domain"/>
    <property type="match status" value="1"/>
</dbReference>
<protein>
    <submittedName>
        <fullName evidence="3">Choline dehydrogenase</fullName>
    </submittedName>
</protein>
<reference evidence="4" key="2">
    <citation type="submission" date="2019-02" db="EMBL/GenBank/DDBJ databases">
        <title>Granulicella sibirica sp. nov., a psychrotolerant acidobacterium isolated from an organic soil layer in forested tundra, West Siberia.</title>
        <authorList>
            <person name="Oshkin I.Y."/>
            <person name="Kulichevskaya I.S."/>
            <person name="Rijpstra W.I.C."/>
            <person name="Sinninghe Damste J.S."/>
            <person name="Rakitin A.L."/>
            <person name="Ravin N.V."/>
            <person name="Dedysh S.N."/>
        </authorList>
    </citation>
    <scope>NUCLEOTIDE SEQUENCE [LARGE SCALE GENOMIC DNA]</scope>
    <source>
        <strain evidence="4">AF10</strain>
    </source>
</reference>
<evidence type="ECO:0000256" key="1">
    <source>
        <dbReference type="ARBA" id="ARBA00010790"/>
    </source>
</evidence>
<reference evidence="3 4" key="1">
    <citation type="submission" date="2018-11" db="EMBL/GenBank/DDBJ databases">
        <authorList>
            <person name="Mardanov A.V."/>
            <person name="Ravin N.V."/>
            <person name="Dedysh S.N."/>
        </authorList>
    </citation>
    <scope>NUCLEOTIDE SEQUENCE [LARGE SCALE GENOMIC DNA]</scope>
    <source>
        <strain evidence="3 4">AF10</strain>
    </source>
</reference>
<accession>A0A4Q0SXC9</accession>
<dbReference type="InterPro" id="IPR000172">
    <property type="entry name" value="GMC_OxRdtase_N"/>
</dbReference>
<dbReference type="InterPro" id="IPR036188">
    <property type="entry name" value="FAD/NAD-bd_sf"/>
</dbReference>
<sequence length="639" mass="70389">MLQWSSSSAEQVGGEMSDKATAQAEFEYVVVGSGAGGGTVAARLAEAGHSVCLLEAGGDPRTLQGSNPNTPGVNSLPEDYDVPVFHGLSTENNALSWDFFVRHYADLDQQQKDDKFVARQDGVFYPRAGTLGGCTAHNAQIVVYPSNEDWDAIAEVTGDASWSSDKMRGFFEKLEDCHHRPLDRALDHTTGLNPSRHGFKGWLQTEKAIPAEALGDSELIHTLAASAFRAFSETGHPLEEVAELIESQLDPNDWRVVTRNAAGIRYTPLMTRNHQRSGTRERVLDVATQHPLHIEMDALATEVLFEEGTTRAVGVRYLKGTRLYRAFNPPATAKGEIREVMATREVILAGGAFNTPQLLMLSGIGPSAHLQEMSIPVRVSLEGVGRNLQDRYEVGVVNRMSKQWAVLNGAKFARGDSQFNEWEQNREGVYTTNGAVLGVVRKSEDQQPVPDLLCFALLGFFKGYVPGYSAWFAQKLNYLTWAVLKGHTVNRAGEVKLRSRDPLDMPQVNFHYFQEGTDHLGKDLDAVVDGIKFVRTMTRSLIECGLIAEEEIPGPAVQTDDQLREFVRNNAWGHHASCTCMIGPPENKGVLTSDFRVHGVENLRVVDASIFPRIPGLFILSAVYMIGEKAADVILSQLR</sequence>
<dbReference type="GO" id="GO:0050660">
    <property type="term" value="F:flavin adenine dinucleotide binding"/>
    <property type="evidence" value="ECO:0007669"/>
    <property type="project" value="InterPro"/>
</dbReference>